<dbReference type="GO" id="GO:0051082">
    <property type="term" value="F:unfolded protein binding"/>
    <property type="evidence" value="ECO:0007669"/>
    <property type="project" value="TreeGrafter"/>
</dbReference>
<dbReference type="InterPro" id="IPR018253">
    <property type="entry name" value="DnaJ_domain_CS"/>
</dbReference>
<dbReference type="SMART" id="SM00271">
    <property type="entry name" value="DnaJ"/>
    <property type="match status" value="1"/>
</dbReference>
<dbReference type="SUPFAM" id="SSF46565">
    <property type="entry name" value="Chaperone J-domain"/>
    <property type="match status" value="1"/>
</dbReference>
<sequence length="687" mass="80382">MSTHYAVLGIERSSSYSEIKKAFHKIALRHHPDRNPNGDVELFKRAVEAHEVLGDEKKRKEYDKQLLGKESYTSNSFFSGATYGNQHSHSGRRSRFNPYEDFSDIPEFHSQNNFKDTFFSPFNSFEAFDSFPTFRSTKADSFHFEKSQPSDNLRECFESIFSSPGLGNFSFRRPHSSRFQEEEEKRKKGKKDKEKYKPKHQNIYTQFSSPDFDMQESMRSTADIFKQYESLKRNNKESSKSKFRKHNTDGPVDDTYPIFTFVHDDAGDETLKAKEKDRKREREKKATHDRFMKFADLRSSQRKEILRKLKEAEVEKELEMQRRAAKEKDEQIREANEKIRELEKKERERLEQEKLEQEVKEREMRERERIERERIEQERIEQERIEQQKKEQQDREEEERIRFQSGYVFESGHTHNTSTHISGKGNSQQQYETSEQTDNSRHASDYHEGTNSEPIIIIENDKTSMESAASSEFRPDSNSSTTENSNGSTQNQSNFLNLADQKFMDTVDLTMDSDSSKEDIETAHSTSTHYKRTNDAPGSPSKKHKPFSMKDLFSVPPFTQKTGQSFNLNTLNNALKNEKKRVRQYNRPFSSSVQQTQTPQNNATQEFVPQLQLKDPSILTEYTSESSNLFAGIQELQIQRNNLINMQNNGQNVDPEIWARNLDTTYQLLRDLLAGTEKCTNVAFGLE</sequence>
<dbReference type="PRINTS" id="PR00625">
    <property type="entry name" value="JDOMAIN"/>
</dbReference>
<accession>A0AAV5RLY6</accession>
<feature type="compositionally biased region" description="Basic and acidic residues" evidence="2">
    <location>
        <begin position="438"/>
        <end position="450"/>
    </location>
</feature>
<proteinExistence type="predicted"/>
<evidence type="ECO:0000313" key="5">
    <source>
        <dbReference type="Proteomes" id="UP001362899"/>
    </source>
</evidence>
<name>A0AAV5RLY6_STABA</name>
<feature type="region of interest" description="Disordered" evidence="2">
    <location>
        <begin position="272"/>
        <end position="295"/>
    </location>
</feature>
<dbReference type="Proteomes" id="UP001362899">
    <property type="component" value="Unassembled WGS sequence"/>
</dbReference>
<dbReference type="AlphaFoldDB" id="A0AAV5RLY6"/>
<dbReference type="InterPro" id="IPR036869">
    <property type="entry name" value="J_dom_sf"/>
</dbReference>
<dbReference type="EMBL" id="BTGC01000008">
    <property type="protein sequence ID" value="GMM52012.1"/>
    <property type="molecule type" value="Genomic_DNA"/>
</dbReference>
<feature type="region of interest" description="Disordered" evidence="2">
    <location>
        <begin position="339"/>
        <end position="492"/>
    </location>
</feature>
<organism evidence="4 5">
    <name type="scientific">Starmerella bacillaris</name>
    <name type="common">Yeast</name>
    <name type="synonym">Candida zemplinina</name>
    <dbReference type="NCBI Taxonomy" id="1247836"/>
    <lineage>
        <taxon>Eukaryota</taxon>
        <taxon>Fungi</taxon>
        <taxon>Dikarya</taxon>
        <taxon>Ascomycota</taxon>
        <taxon>Saccharomycotina</taxon>
        <taxon>Dipodascomycetes</taxon>
        <taxon>Dipodascales</taxon>
        <taxon>Trichomonascaceae</taxon>
        <taxon>Starmerella</taxon>
    </lineage>
</organism>
<evidence type="ECO:0000259" key="3">
    <source>
        <dbReference type="PROSITE" id="PS50076"/>
    </source>
</evidence>
<dbReference type="CDD" id="cd06257">
    <property type="entry name" value="DnaJ"/>
    <property type="match status" value="1"/>
</dbReference>
<keyword evidence="1" id="KW-0143">Chaperone</keyword>
<gene>
    <name evidence="4" type="ORF">DASB73_029750</name>
</gene>
<feature type="region of interest" description="Disordered" evidence="2">
    <location>
        <begin position="513"/>
        <end position="545"/>
    </location>
</feature>
<feature type="domain" description="J" evidence="3">
    <location>
        <begin position="3"/>
        <end position="66"/>
    </location>
</feature>
<reference evidence="4 5" key="1">
    <citation type="journal article" date="2023" name="Elife">
        <title>Identification of key yeast species and microbe-microbe interactions impacting larval growth of Drosophila in the wild.</title>
        <authorList>
            <person name="Mure A."/>
            <person name="Sugiura Y."/>
            <person name="Maeda R."/>
            <person name="Honda K."/>
            <person name="Sakurai N."/>
            <person name="Takahashi Y."/>
            <person name="Watada M."/>
            <person name="Katoh T."/>
            <person name="Gotoh A."/>
            <person name="Gotoh Y."/>
            <person name="Taniguchi I."/>
            <person name="Nakamura K."/>
            <person name="Hayashi T."/>
            <person name="Katayama T."/>
            <person name="Uemura T."/>
            <person name="Hattori Y."/>
        </authorList>
    </citation>
    <scope>NUCLEOTIDE SEQUENCE [LARGE SCALE GENOMIC DNA]</scope>
    <source>
        <strain evidence="4 5">SB-73</strain>
    </source>
</reference>
<evidence type="ECO:0000256" key="2">
    <source>
        <dbReference type="SAM" id="MobiDB-lite"/>
    </source>
</evidence>
<evidence type="ECO:0000313" key="4">
    <source>
        <dbReference type="EMBL" id="GMM52012.1"/>
    </source>
</evidence>
<comment type="caution">
    <text evidence="4">The sequence shown here is derived from an EMBL/GenBank/DDBJ whole genome shotgun (WGS) entry which is preliminary data.</text>
</comment>
<keyword evidence="5" id="KW-1185">Reference proteome</keyword>
<dbReference type="GO" id="GO:0042026">
    <property type="term" value="P:protein refolding"/>
    <property type="evidence" value="ECO:0007669"/>
    <property type="project" value="TreeGrafter"/>
</dbReference>
<feature type="compositionally biased region" description="Low complexity" evidence="2">
    <location>
        <begin position="477"/>
        <end position="492"/>
    </location>
</feature>
<feature type="compositionally biased region" description="Basic and acidic residues" evidence="2">
    <location>
        <begin position="178"/>
        <end position="195"/>
    </location>
</feature>
<dbReference type="PROSITE" id="PS50076">
    <property type="entry name" value="DNAJ_2"/>
    <property type="match status" value="1"/>
</dbReference>
<dbReference type="InterPro" id="IPR001623">
    <property type="entry name" value="DnaJ_domain"/>
</dbReference>
<dbReference type="GO" id="GO:0005737">
    <property type="term" value="C:cytoplasm"/>
    <property type="evidence" value="ECO:0007669"/>
    <property type="project" value="TreeGrafter"/>
</dbReference>
<dbReference type="Gene3D" id="1.10.287.110">
    <property type="entry name" value="DnaJ domain"/>
    <property type="match status" value="1"/>
</dbReference>
<dbReference type="PANTHER" id="PTHR43096:SF52">
    <property type="entry name" value="DNAJ HOMOLOG 1, MITOCHONDRIAL-RELATED"/>
    <property type="match status" value="1"/>
</dbReference>
<feature type="compositionally biased region" description="Basic and acidic residues" evidence="2">
    <location>
        <begin position="339"/>
        <end position="402"/>
    </location>
</feature>
<protein>
    <recommendedName>
        <fullName evidence="3">J domain-containing protein</fullName>
    </recommendedName>
</protein>
<dbReference type="PROSITE" id="PS00636">
    <property type="entry name" value="DNAJ_1"/>
    <property type="match status" value="1"/>
</dbReference>
<dbReference type="PANTHER" id="PTHR43096">
    <property type="entry name" value="DNAJ HOMOLOG 1, MITOCHONDRIAL-RELATED"/>
    <property type="match status" value="1"/>
</dbReference>
<feature type="region of interest" description="Disordered" evidence="2">
    <location>
        <begin position="168"/>
        <end position="197"/>
    </location>
</feature>
<dbReference type="Pfam" id="PF00226">
    <property type="entry name" value="DnaJ"/>
    <property type="match status" value="1"/>
</dbReference>
<evidence type="ECO:0000256" key="1">
    <source>
        <dbReference type="ARBA" id="ARBA00023186"/>
    </source>
</evidence>
<feature type="compositionally biased region" description="Polar residues" evidence="2">
    <location>
        <begin position="414"/>
        <end position="437"/>
    </location>
</feature>
<dbReference type="CDD" id="cd22249">
    <property type="entry name" value="UDM1_RNF168_RNF169-like"/>
    <property type="match status" value="1"/>
</dbReference>